<evidence type="ECO:0000313" key="4">
    <source>
        <dbReference type="Proteomes" id="UP001148786"/>
    </source>
</evidence>
<feature type="domain" description="Dienelactone hydrolase" evidence="2">
    <location>
        <begin position="67"/>
        <end position="205"/>
    </location>
</feature>
<dbReference type="GO" id="GO:0016787">
    <property type="term" value="F:hydrolase activity"/>
    <property type="evidence" value="ECO:0007669"/>
    <property type="project" value="InterPro"/>
</dbReference>
<dbReference type="EMBL" id="JANKHO010000566">
    <property type="protein sequence ID" value="KAJ3508391.1"/>
    <property type="molecule type" value="Genomic_DNA"/>
</dbReference>
<dbReference type="Proteomes" id="UP001148786">
    <property type="component" value="Unassembled WGS sequence"/>
</dbReference>
<accession>A0A9W8MX13</accession>
<dbReference type="SUPFAM" id="SSF53474">
    <property type="entry name" value="alpha/beta-Hydrolases"/>
    <property type="match status" value="1"/>
</dbReference>
<comment type="caution">
    <text evidence="3">The sequence shown here is derived from an EMBL/GenBank/DDBJ whole genome shotgun (WGS) entry which is preliminary data.</text>
</comment>
<evidence type="ECO:0000256" key="1">
    <source>
        <dbReference type="SAM" id="SignalP"/>
    </source>
</evidence>
<feature type="chain" id="PRO_5040893617" description="Dienelactone hydrolase domain-containing protein" evidence="1">
    <location>
        <begin position="26"/>
        <end position="211"/>
    </location>
</feature>
<protein>
    <recommendedName>
        <fullName evidence="2">Dienelactone hydrolase domain-containing protein</fullName>
    </recommendedName>
</protein>
<dbReference type="PANTHER" id="PTHR17630:SF44">
    <property type="entry name" value="PROTEIN AIM2"/>
    <property type="match status" value="1"/>
</dbReference>
<keyword evidence="4" id="KW-1185">Reference proteome</keyword>
<reference evidence="3" key="1">
    <citation type="submission" date="2022-07" db="EMBL/GenBank/DDBJ databases">
        <title>Genome Sequence of Agrocybe chaxingu.</title>
        <authorList>
            <person name="Buettner E."/>
        </authorList>
    </citation>
    <scope>NUCLEOTIDE SEQUENCE</scope>
    <source>
        <strain evidence="3">MP-N11</strain>
    </source>
</reference>
<dbReference type="AlphaFoldDB" id="A0A9W8MX13"/>
<dbReference type="Pfam" id="PF01738">
    <property type="entry name" value="DLH"/>
    <property type="match status" value="1"/>
</dbReference>
<sequence>MLKITTKSLLLLSSLALGSVVQVRGVVFGGADLSSPLLAGLPGEDCVKTHLHEGNPVGEVVPLGGMDTYVSVPRRDSPGPKKIFIFFSDIYGPLYQNTKLIQDQIAANGYTVLGPDYFFGDPIYLHDNEPDFDMVAWFNNKTALARAATPLWLEAVKQKYGVNGKDVKYTVSGYCFGAPYALDVAATDDVVAASFAHPSRVTEEQFQKVKR</sequence>
<dbReference type="OrthoDB" id="1393670at2759"/>
<feature type="signal peptide" evidence="1">
    <location>
        <begin position="1"/>
        <end position="25"/>
    </location>
</feature>
<dbReference type="InterPro" id="IPR002925">
    <property type="entry name" value="Dienelactn_hydro"/>
</dbReference>
<organism evidence="3 4">
    <name type="scientific">Agrocybe chaxingu</name>
    <dbReference type="NCBI Taxonomy" id="84603"/>
    <lineage>
        <taxon>Eukaryota</taxon>
        <taxon>Fungi</taxon>
        <taxon>Dikarya</taxon>
        <taxon>Basidiomycota</taxon>
        <taxon>Agaricomycotina</taxon>
        <taxon>Agaricomycetes</taxon>
        <taxon>Agaricomycetidae</taxon>
        <taxon>Agaricales</taxon>
        <taxon>Agaricineae</taxon>
        <taxon>Strophariaceae</taxon>
        <taxon>Agrocybe</taxon>
    </lineage>
</organism>
<evidence type="ECO:0000313" key="3">
    <source>
        <dbReference type="EMBL" id="KAJ3508391.1"/>
    </source>
</evidence>
<evidence type="ECO:0000259" key="2">
    <source>
        <dbReference type="Pfam" id="PF01738"/>
    </source>
</evidence>
<dbReference type="InterPro" id="IPR029058">
    <property type="entry name" value="AB_hydrolase_fold"/>
</dbReference>
<keyword evidence="1" id="KW-0732">Signal</keyword>
<dbReference type="Gene3D" id="3.40.50.1820">
    <property type="entry name" value="alpha/beta hydrolase"/>
    <property type="match status" value="1"/>
</dbReference>
<dbReference type="PANTHER" id="PTHR17630">
    <property type="entry name" value="DIENELACTONE HYDROLASE"/>
    <property type="match status" value="1"/>
</dbReference>
<gene>
    <name evidence="3" type="ORF">NLJ89_g5778</name>
</gene>
<proteinExistence type="predicted"/>
<name>A0A9W8MX13_9AGAR</name>